<evidence type="ECO:0000256" key="4">
    <source>
        <dbReference type="ARBA" id="ARBA00023136"/>
    </source>
</evidence>
<protein>
    <submittedName>
        <fullName evidence="7">MFS transporter</fullName>
    </submittedName>
</protein>
<dbReference type="Proteomes" id="UP000326678">
    <property type="component" value="Chromosome Gxm1"/>
</dbReference>
<dbReference type="PANTHER" id="PTHR23531:SF1">
    <property type="entry name" value="QUINOLENE RESISTANCE PROTEIN NORA"/>
    <property type="match status" value="1"/>
</dbReference>
<feature type="transmembrane region" description="Helical" evidence="5">
    <location>
        <begin position="50"/>
        <end position="68"/>
    </location>
</feature>
<feature type="transmembrane region" description="Helical" evidence="5">
    <location>
        <begin position="343"/>
        <end position="362"/>
    </location>
</feature>
<gene>
    <name evidence="7" type="ORF">GXM_00116</name>
</gene>
<comment type="subcellular location">
    <subcellularLocation>
        <location evidence="1">Cell membrane</location>
        <topology evidence="1">Multi-pass membrane protein</topology>
    </subcellularLocation>
</comment>
<evidence type="ECO:0000313" key="8">
    <source>
        <dbReference type="Proteomes" id="UP000326678"/>
    </source>
</evidence>
<dbReference type="GO" id="GO:0005886">
    <property type="term" value="C:plasma membrane"/>
    <property type="evidence" value="ECO:0007669"/>
    <property type="project" value="UniProtKB-SubCell"/>
</dbReference>
<evidence type="ECO:0000256" key="2">
    <source>
        <dbReference type="ARBA" id="ARBA00022692"/>
    </source>
</evidence>
<feature type="transmembrane region" description="Helical" evidence="5">
    <location>
        <begin position="80"/>
        <end position="97"/>
    </location>
</feature>
<dbReference type="SUPFAM" id="SSF103473">
    <property type="entry name" value="MFS general substrate transporter"/>
    <property type="match status" value="1"/>
</dbReference>
<dbReference type="Gene3D" id="1.20.1250.20">
    <property type="entry name" value="MFS general substrate transporter like domains"/>
    <property type="match status" value="2"/>
</dbReference>
<feature type="transmembrane region" description="Helical" evidence="5">
    <location>
        <begin position="307"/>
        <end position="331"/>
    </location>
</feature>
<dbReference type="InterPro" id="IPR020846">
    <property type="entry name" value="MFS_dom"/>
</dbReference>
<evidence type="ECO:0000256" key="5">
    <source>
        <dbReference type="SAM" id="Phobius"/>
    </source>
</evidence>
<dbReference type="GO" id="GO:0022857">
    <property type="term" value="F:transmembrane transporter activity"/>
    <property type="evidence" value="ECO:0007669"/>
    <property type="project" value="InterPro"/>
</dbReference>
<feature type="transmembrane region" description="Helical" evidence="5">
    <location>
        <begin position="166"/>
        <end position="185"/>
    </location>
</feature>
<keyword evidence="8" id="KW-1185">Reference proteome</keyword>
<name>A0A5P8VQC5_9NOSO</name>
<dbReference type="RefSeq" id="WP_152587939.1">
    <property type="nucleotide sequence ID" value="NZ_CP045226.1"/>
</dbReference>
<organism evidence="7 8">
    <name type="scientific">Nostoc sphaeroides CCNUC1</name>
    <dbReference type="NCBI Taxonomy" id="2653204"/>
    <lineage>
        <taxon>Bacteria</taxon>
        <taxon>Bacillati</taxon>
        <taxon>Cyanobacteriota</taxon>
        <taxon>Cyanophyceae</taxon>
        <taxon>Nostocales</taxon>
        <taxon>Nostocaceae</taxon>
        <taxon>Nostoc</taxon>
    </lineage>
</organism>
<dbReference type="Pfam" id="PF07690">
    <property type="entry name" value="MFS_1"/>
    <property type="match status" value="1"/>
</dbReference>
<dbReference type="EMBL" id="CP045226">
    <property type="protein sequence ID" value="QFS42643.1"/>
    <property type="molecule type" value="Genomic_DNA"/>
</dbReference>
<reference evidence="7 8" key="1">
    <citation type="submission" date="2019-10" db="EMBL/GenBank/DDBJ databases">
        <title>Genomic and transcriptomic insights into the perfect genentic adaptation of a filamentous nitrogen-fixing cyanobacterium to rice fields.</title>
        <authorList>
            <person name="Chen Z."/>
        </authorList>
    </citation>
    <scope>NUCLEOTIDE SEQUENCE [LARGE SCALE GENOMIC DNA]</scope>
    <source>
        <strain evidence="7">CCNUC1</strain>
    </source>
</reference>
<dbReference type="InterPro" id="IPR052714">
    <property type="entry name" value="MFS_Exporter"/>
</dbReference>
<accession>A0A5P8VQC5</accession>
<keyword evidence="3 5" id="KW-1133">Transmembrane helix</keyword>
<feature type="transmembrane region" description="Helical" evidence="5">
    <location>
        <begin position="253"/>
        <end position="272"/>
    </location>
</feature>
<feature type="transmembrane region" description="Helical" evidence="5">
    <location>
        <begin position="374"/>
        <end position="391"/>
    </location>
</feature>
<feature type="transmembrane region" description="Helical" evidence="5">
    <location>
        <begin position="138"/>
        <end position="160"/>
    </location>
</feature>
<feature type="transmembrane region" description="Helical" evidence="5">
    <location>
        <begin position="103"/>
        <end position="126"/>
    </location>
</feature>
<evidence type="ECO:0000256" key="1">
    <source>
        <dbReference type="ARBA" id="ARBA00004651"/>
    </source>
</evidence>
<evidence type="ECO:0000313" key="7">
    <source>
        <dbReference type="EMBL" id="QFS42643.1"/>
    </source>
</evidence>
<proteinExistence type="predicted"/>
<dbReference type="InterPro" id="IPR036259">
    <property type="entry name" value="MFS_trans_sf"/>
</dbReference>
<sequence>MKAFNTFDAELRRNLLILFTAGLLFWSSMSSLLPTLPLYIDDVGASKQEIGIVMGSFAIGLLLSRPMLGRLADERGRKIVLLIGTIVAAIAPFGYMATKSIGLLILVRIFHGISVAAFTTGYSALVADLAPSETRGEIIGYMTLATPLGLAIGPALGGYLEATSTYGILFLFCAELGFVALLEIVQVINPPVQTQQQTEGNDVYDGLRLPNFWQILGSPRVKVPTIVMLLVGLSIGAVHTFVSLFLKSTDVDFNGGLFFTASAISSFSIRVFAGKASDRFGRGLFITFGIFCYVLALILLWQAHSVMFFLLAAIAEGAGGGTLISMMVTMMADRSMPQERGQVFAICIAGLDMGIAIAAPILGIIAERVGYRDMFGYGAAITSIALVLFLTQSSKNLSNSLRFALGLAPDDYALKNLKLRSEEL</sequence>
<feature type="domain" description="Major facilitator superfamily (MFS) profile" evidence="6">
    <location>
        <begin position="14"/>
        <end position="397"/>
    </location>
</feature>
<dbReference type="CDD" id="cd17489">
    <property type="entry name" value="MFS_YfcJ_like"/>
    <property type="match status" value="1"/>
</dbReference>
<feature type="transmembrane region" description="Helical" evidence="5">
    <location>
        <begin position="284"/>
        <end position="301"/>
    </location>
</feature>
<dbReference type="PROSITE" id="PS50850">
    <property type="entry name" value="MFS"/>
    <property type="match status" value="1"/>
</dbReference>
<keyword evidence="2 5" id="KW-0812">Transmembrane</keyword>
<feature type="transmembrane region" description="Helical" evidence="5">
    <location>
        <begin position="226"/>
        <end position="247"/>
    </location>
</feature>
<dbReference type="InterPro" id="IPR011701">
    <property type="entry name" value="MFS"/>
</dbReference>
<dbReference type="KEGG" id="nsh:GXM_00116"/>
<evidence type="ECO:0000259" key="6">
    <source>
        <dbReference type="PROSITE" id="PS50850"/>
    </source>
</evidence>
<dbReference type="AlphaFoldDB" id="A0A5P8VQC5"/>
<evidence type="ECO:0000256" key="3">
    <source>
        <dbReference type="ARBA" id="ARBA00022989"/>
    </source>
</evidence>
<dbReference type="PANTHER" id="PTHR23531">
    <property type="entry name" value="QUINOLENE RESISTANCE PROTEIN NORA"/>
    <property type="match status" value="1"/>
</dbReference>
<keyword evidence="4 5" id="KW-0472">Membrane</keyword>